<evidence type="ECO:0000256" key="7">
    <source>
        <dbReference type="ARBA" id="ARBA00023170"/>
    </source>
</evidence>
<evidence type="ECO:0000256" key="4">
    <source>
        <dbReference type="ARBA" id="ARBA00022989"/>
    </source>
</evidence>
<keyword evidence="4 10" id="KW-1133">Transmembrane helix</keyword>
<protein>
    <recommendedName>
        <fullName evidence="11">G-protein coupled receptors family 1 profile domain-containing protein</fullName>
    </recommendedName>
</protein>
<evidence type="ECO:0000256" key="3">
    <source>
        <dbReference type="ARBA" id="ARBA00022692"/>
    </source>
</evidence>
<evidence type="ECO:0000256" key="10">
    <source>
        <dbReference type="SAM" id="Phobius"/>
    </source>
</evidence>
<keyword evidence="6 10" id="KW-0472">Membrane</keyword>
<name>A0A8C4Q374_EPTBU</name>
<dbReference type="PROSITE" id="PS00237">
    <property type="entry name" value="G_PROTEIN_RECEP_F1_1"/>
    <property type="match status" value="1"/>
</dbReference>
<organism evidence="12 13">
    <name type="scientific">Eptatretus burgeri</name>
    <name type="common">Inshore hagfish</name>
    <dbReference type="NCBI Taxonomy" id="7764"/>
    <lineage>
        <taxon>Eukaryota</taxon>
        <taxon>Metazoa</taxon>
        <taxon>Chordata</taxon>
        <taxon>Craniata</taxon>
        <taxon>Vertebrata</taxon>
        <taxon>Cyclostomata</taxon>
        <taxon>Myxini</taxon>
        <taxon>Myxiniformes</taxon>
        <taxon>Myxinidae</taxon>
        <taxon>Eptatretinae</taxon>
        <taxon>Eptatretus</taxon>
    </lineage>
</organism>
<proteinExistence type="inferred from homology"/>
<dbReference type="SUPFAM" id="SSF81321">
    <property type="entry name" value="Family A G protein-coupled receptor-like"/>
    <property type="match status" value="1"/>
</dbReference>
<sequence length="347" mass="38916">MESPRKFNCTSVYPLDCDFYHLRQSWFYLVYIAISISGLLENAVALWVILRRFSLQRVPQNILVSLIASDILLLLVLLIWTSSAKAQNLDSPDLIAVYNVGIGWVGVIYQLLTVFSLQVSALSLACLGANRCLVLLKNQRFIAWRSPRRVHMMVISTWLLAAITAIPLGISGVLMQAGDEEAAKKLLLLRLLALFFLGFAIPLAFITIAHCLVARRLHDSKKRTNGRKFRSSERLAQGVIFTFLCCTSPYQVYIFVRILCWIGTFPEDHLRKWEIILLSDVAFALTSLNSCINPLIYILSCSKFRHALTSMLSNDFCTSPSDTDHSTGVSPNSFAMNVQMPTQTTGS</sequence>
<comment type="subcellular location">
    <subcellularLocation>
        <location evidence="1">Cell membrane</location>
        <topology evidence="1">Multi-pass membrane protein</topology>
    </subcellularLocation>
</comment>
<keyword evidence="13" id="KW-1185">Reference proteome</keyword>
<dbReference type="PROSITE" id="PS50262">
    <property type="entry name" value="G_PROTEIN_RECEP_F1_2"/>
    <property type="match status" value="1"/>
</dbReference>
<evidence type="ECO:0000313" key="13">
    <source>
        <dbReference type="Proteomes" id="UP000694388"/>
    </source>
</evidence>
<dbReference type="CDD" id="cd00637">
    <property type="entry name" value="7tm_classA_rhodopsin-like"/>
    <property type="match status" value="1"/>
</dbReference>
<dbReference type="InterPro" id="IPR017452">
    <property type="entry name" value="GPCR_Rhodpsn_7TM"/>
</dbReference>
<comment type="similarity">
    <text evidence="9">Belongs to the G-protein coupled receptor 1 family.</text>
</comment>
<evidence type="ECO:0000256" key="6">
    <source>
        <dbReference type="ARBA" id="ARBA00023136"/>
    </source>
</evidence>
<feature type="transmembrane region" description="Helical" evidence="10">
    <location>
        <begin position="275"/>
        <end position="299"/>
    </location>
</feature>
<feature type="domain" description="G-protein coupled receptors family 1 profile" evidence="11">
    <location>
        <begin position="41"/>
        <end position="297"/>
    </location>
</feature>
<keyword evidence="3 9" id="KW-0812">Transmembrane</keyword>
<dbReference type="GO" id="GO:0007218">
    <property type="term" value="P:neuropeptide signaling pathway"/>
    <property type="evidence" value="ECO:0007669"/>
    <property type="project" value="TreeGrafter"/>
</dbReference>
<dbReference type="GO" id="GO:0005886">
    <property type="term" value="C:plasma membrane"/>
    <property type="evidence" value="ECO:0007669"/>
    <property type="project" value="UniProtKB-SubCell"/>
</dbReference>
<feature type="transmembrane region" description="Helical" evidence="10">
    <location>
        <begin position="102"/>
        <end position="129"/>
    </location>
</feature>
<feature type="transmembrane region" description="Helical" evidence="10">
    <location>
        <begin position="187"/>
        <end position="214"/>
    </location>
</feature>
<evidence type="ECO:0000313" key="12">
    <source>
        <dbReference type="Ensembl" id="ENSEBUP00000009351.1"/>
    </source>
</evidence>
<evidence type="ECO:0000256" key="9">
    <source>
        <dbReference type="RuleBase" id="RU000688"/>
    </source>
</evidence>
<evidence type="ECO:0000256" key="5">
    <source>
        <dbReference type="ARBA" id="ARBA00023040"/>
    </source>
</evidence>
<dbReference type="GO" id="GO:0008528">
    <property type="term" value="F:G protein-coupled peptide receptor activity"/>
    <property type="evidence" value="ECO:0007669"/>
    <property type="project" value="TreeGrafter"/>
</dbReference>
<dbReference type="Pfam" id="PF00001">
    <property type="entry name" value="7tm_1"/>
    <property type="match status" value="1"/>
</dbReference>
<evidence type="ECO:0000256" key="1">
    <source>
        <dbReference type="ARBA" id="ARBA00004651"/>
    </source>
</evidence>
<evidence type="ECO:0000256" key="8">
    <source>
        <dbReference type="ARBA" id="ARBA00023224"/>
    </source>
</evidence>
<feature type="transmembrane region" description="Helical" evidence="10">
    <location>
        <begin position="150"/>
        <end position="175"/>
    </location>
</feature>
<dbReference type="Proteomes" id="UP000694388">
    <property type="component" value="Unplaced"/>
</dbReference>
<evidence type="ECO:0000259" key="11">
    <source>
        <dbReference type="PROSITE" id="PS50262"/>
    </source>
</evidence>
<keyword evidence="5 9" id="KW-0297">G-protein coupled receptor</keyword>
<dbReference type="Gene3D" id="1.20.1070.10">
    <property type="entry name" value="Rhodopsin 7-helix transmembrane proteins"/>
    <property type="match status" value="1"/>
</dbReference>
<reference evidence="12" key="2">
    <citation type="submission" date="2025-09" db="UniProtKB">
        <authorList>
            <consortium name="Ensembl"/>
        </authorList>
    </citation>
    <scope>IDENTIFICATION</scope>
</reference>
<dbReference type="PANTHER" id="PTHR24230">
    <property type="entry name" value="G-PROTEIN COUPLED RECEPTOR"/>
    <property type="match status" value="1"/>
</dbReference>
<keyword evidence="2" id="KW-1003">Cell membrane</keyword>
<dbReference type="Ensembl" id="ENSEBUT00000009874.1">
    <property type="protein sequence ID" value="ENSEBUP00000009351.1"/>
    <property type="gene ID" value="ENSEBUG00000006029.1"/>
</dbReference>
<feature type="transmembrane region" description="Helical" evidence="10">
    <location>
        <begin position="62"/>
        <end position="82"/>
    </location>
</feature>
<feature type="transmembrane region" description="Helical" evidence="10">
    <location>
        <begin position="235"/>
        <end position="255"/>
    </location>
</feature>
<reference evidence="12" key="1">
    <citation type="submission" date="2025-08" db="UniProtKB">
        <authorList>
            <consortium name="Ensembl"/>
        </authorList>
    </citation>
    <scope>IDENTIFICATION</scope>
</reference>
<dbReference type="AlphaFoldDB" id="A0A8C4Q374"/>
<keyword evidence="8 9" id="KW-0807">Transducer</keyword>
<dbReference type="InterPro" id="IPR000276">
    <property type="entry name" value="GPCR_Rhodpsn"/>
</dbReference>
<keyword evidence="7 9" id="KW-0675">Receptor</keyword>
<accession>A0A8C4Q374</accession>
<dbReference type="PRINTS" id="PR00237">
    <property type="entry name" value="GPCRRHODOPSN"/>
</dbReference>
<feature type="transmembrane region" description="Helical" evidence="10">
    <location>
        <begin position="28"/>
        <end position="50"/>
    </location>
</feature>
<evidence type="ECO:0000256" key="2">
    <source>
        <dbReference type="ARBA" id="ARBA00022475"/>
    </source>
</evidence>